<dbReference type="AlphaFoldDB" id="A0A5N6JVZ1"/>
<dbReference type="EMBL" id="VIGI01000012">
    <property type="protein sequence ID" value="KAB8293099.1"/>
    <property type="molecule type" value="Genomic_DNA"/>
</dbReference>
<organism evidence="2 3">
    <name type="scientific">Monilinia laxa</name>
    <name type="common">Brown rot fungus</name>
    <name type="synonym">Sclerotinia laxa</name>
    <dbReference type="NCBI Taxonomy" id="61186"/>
    <lineage>
        <taxon>Eukaryota</taxon>
        <taxon>Fungi</taxon>
        <taxon>Dikarya</taxon>
        <taxon>Ascomycota</taxon>
        <taxon>Pezizomycotina</taxon>
        <taxon>Leotiomycetes</taxon>
        <taxon>Helotiales</taxon>
        <taxon>Sclerotiniaceae</taxon>
        <taxon>Monilinia</taxon>
    </lineage>
</organism>
<gene>
    <name evidence="2" type="ORF">EYC80_007458</name>
</gene>
<accession>A0A5N6JVZ1</accession>
<keyword evidence="3" id="KW-1185">Reference proteome</keyword>
<evidence type="ECO:0000313" key="3">
    <source>
        <dbReference type="Proteomes" id="UP000326757"/>
    </source>
</evidence>
<feature type="compositionally biased region" description="Basic residues" evidence="1">
    <location>
        <begin position="105"/>
        <end position="115"/>
    </location>
</feature>
<dbReference type="Proteomes" id="UP000326757">
    <property type="component" value="Unassembled WGS sequence"/>
</dbReference>
<evidence type="ECO:0000256" key="1">
    <source>
        <dbReference type="SAM" id="MobiDB-lite"/>
    </source>
</evidence>
<name>A0A5N6JVZ1_MONLA</name>
<proteinExistence type="predicted"/>
<evidence type="ECO:0000313" key="2">
    <source>
        <dbReference type="EMBL" id="KAB8293099.1"/>
    </source>
</evidence>
<feature type="region of interest" description="Disordered" evidence="1">
    <location>
        <begin position="52"/>
        <end position="115"/>
    </location>
</feature>
<feature type="compositionally biased region" description="Polar residues" evidence="1">
    <location>
        <begin position="94"/>
        <end position="103"/>
    </location>
</feature>
<feature type="compositionally biased region" description="Basic and acidic residues" evidence="1">
    <location>
        <begin position="61"/>
        <end position="70"/>
    </location>
</feature>
<sequence>MQSCLYPSKLGNAYSWRLARFSSIASVFGLPIEIRHVRASQSHLLLPRYSSTNSNLDEHDEDKSLHKSSDQVENQNSKSSIGLTHKAHSESRNDVFNYSSTNLRPGKKGWKSNRHKKALRPSSLEVLGKWLDLQDDNAREAYWQELRFKDSKVLESALPTILLQHIRRCPLTMDMILGLKKRGFSMDDLVVWAWIIQGQHLDEKAQRFLSSPSRKPTFLLLEILRHDIQHVETFRSLLVYTWTKIFSVNSPRNGGSWPGISESFLGEETDDLLSFSSLNMEGTTFKVLIYRLLYQARRLLPSAVYPISQMVPSYFFHHLNRGSTTDFLEPRAHSRGSKLLNQLLHVLSLPSHLEPLKSMVHNWHAQRVLLSLANRTKPPLIIDRLGYHSVQVVLLASQKTEGESRLAELQARDWPPWRVDQDGMDAQRSSDEDVSRVVFAIRQMKQAGYNSSIHTNAFGILGGLEDDGTPTIHTRTMSKAHIRKLRSLVRLSPLNPRVWSARIRATRDVQEAWSAFRNYRRQGGTPTSSIYLAMMEKIEAEDQRNGRTRMINVLPGEGTEVLPPYSDNFSDFYKEELRPPPTFDSLYETMISSGVRPEIRRSIDQRVGDPQDDINSWRISVATLQDFFDAGLELDPKGFQLICRCLEKAILASLQLHEKALLVDGVHLVKEEFAKLSSANTNCLELSDLSHNLSGAILHAYIRVLGLAEDLDGIKAIVEWMVLHHKNLITQAQWSRNGHQLLRRALTAIKVFCNGTSYEDQARELVESVDGWTWPNDEDVRVYIEGGAHVEPSASSSVICESTEQKITRNC</sequence>
<dbReference type="OrthoDB" id="410701at2759"/>
<protein>
    <submittedName>
        <fullName evidence="2">Uncharacterized protein</fullName>
    </submittedName>
</protein>
<reference evidence="2 3" key="1">
    <citation type="submission" date="2019-06" db="EMBL/GenBank/DDBJ databases">
        <title>Genome Sequence of the Brown Rot Fungal Pathogen Monilinia laxa.</title>
        <authorList>
            <person name="De Miccolis Angelini R.M."/>
            <person name="Landi L."/>
            <person name="Abate D."/>
            <person name="Pollastro S."/>
            <person name="Romanazzi G."/>
            <person name="Faretra F."/>
        </authorList>
    </citation>
    <scope>NUCLEOTIDE SEQUENCE [LARGE SCALE GENOMIC DNA]</scope>
    <source>
        <strain evidence="2 3">Mlax316</strain>
    </source>
</reference>
<comment type="caution">
    <text evidence="2">The sequence shown here is derived from an EMBL/GenBank/DDBJ whole genome shotgun (WGS) entry which is preliminary data.</text>
</comment>
<feature type="compositionally biased region" description="Polar residues" evidence="1">
    <location>
        <begin position="71"/>
        <end position="82"/>
    </location>
</feature>